<keyword evidence="3" id="KW-1185">Reference proteome</keyword>
<dbReference type="Gene3D" id="3.20.20.70">
    <property type="entry name" value="Aldolase class I"/>
    <property type="match status" value="1"/>
</dbReference>
<feature type="domain" description="[Acyl-carrier-protein] S-malonyltransferase-like inserted helical" evidence="1">
    <location>
        <begin position="413"/>
        <end position="491"/>
    </location>
</feature>
<evidence type="ECO:0000259" key="1">
    <source>
        <dbReference type="Pfam" id="PF21607"/>
    </source>
</evidence>
<gene>
    <name evidence="2" type="ORF">HW932_12745</name>
</gene>
<dbReference type="EMBL" id="JABZEO010000008">
    <property type="protein sequence ID" value="NVZ10129.1"/>
    <property type="molecule type" value="Genomic_DNA"/>
</dbReference>
<dbReference type="InterPro" id="IPR014179">
    <property type="entry name" value="PfaD-like_TIM-barrel"/>
</dbReference>
<dbReference type="SUPFAM" id="SSF51412">
    <property type="entry name" value="Inosine monophosphate dehydrogenase (IMPDH)"/>
    <property type="match status" value="1"/>
</dbReference>
<dbReference type="InterPro" id="IPR013785">
    <property type="entry name" value="Aldolase_TIM"/>
</dbReference>
<comment type="caution">
    <text evidence="2">The sequence shown here is derived from an EMBL/GenBank/DDBJ whole genome shotgun (WGS) entry which is preliminary data.</text>
</comment>
<dbReference type="CDD" id="cd04742">
    <property type="entry name" value="NPD_FabD"/>
    <property type="match status" value="1"/>
</dbReference>
<name>A0A850R617_9GAMM</name>
<organism evidence="2 3">
    <name type="scientific">Allochromatium humboldtianum</name>
    <dbReference type="NCBI Taxonomy" id="504901"/>
    <lineage>
        <taxon>Bacteria</taxon>
        <taxon>Pseudomonadati</taxon>
        <taxon>Pseudomonadota</taxon>
        <taxon>Gammaproteobacteria</taxon>
        <taxon>Chromatiales</taxon>
        <taxon>Chromatiaceae</taxon>
        <taxon>Allochromatium</taxon>
    </lineage>
</organism>
<protein>
    <submittedName>
        <fullName evidence="2">PfaD family polyunsaturated fatty acid/polyketide biosynthesis protein</fullName>
    </submittedName>
</protein>
<accession>A0A850R617</accession>
<dbReference type="InterPro" id="IPR049489">
    <property type="entry name" value="FabD-like_helical_ins"/>
</dbReference>
<dbReference type="NCBIfam" id="TIGR02814">
    <property type="entry name" value="pfaD_fam"/>
    <property type="match status" value="1"/>
</dbReference>
<dbReference type="Proteomes" id="UP000592294">
    <property type="component" value="Unassembled WGS sequence"/>
</dbReference>
<reference evidence="2 3" key="1">
    <citation type="submission" date="2020-06" db="EMBL/GenBank/DDBJ databases">
        <title>Whole-genome sequence of Allochromatium humboldtianum DSM 21881, type strain.</title>
        <authorList>
            <person name="Kyndt J.A."/>
            <person name="Meyer T.E."/>
        </authorList>
    </citation>
    <scope>NUCLEOTIDE SEQUENCE [LARGE SCALE GENOMIC DNA]</scope>
    <source>
        <strain evidence="2 3">DSM 21881</strain>
    </source>
</reference>
<sequence length="565" mass="63243">MTPVQRAVLNKVRKVTSNHDTYSSCDHLDAGQLYRRTLLHSQKARILGRLLLLRPAQSDHHDPHPDDDPAIDRQDAEDLISIRWDRLRTTMSHGIDPRNLGASAFRRRYDLSYAYVAGSMYKGIASKELVVRMGEAGLLGFLGTGGLGLDRIASDLDHIRSRLGDRHTYGSNLLASPFNPELEQAIVDLFLEHDVPCIEASAFTQMSPDLVRFRVTGLQRGPDGVVHSPRKVFAKVSRPEIAEQFLSPAPPQVLDKLRLQGLITRYEAELAAEIPMADDLCVEADSGGHTDQGVASTRLPVMLRMRDDLRRRHGYPAQICVGLAGGLGTPEAIAAAFVLGADFVLTGSINQCSVESGASEVVKDLLQEAEVQDTDIVPAGDMFELGAKVQVFKKGLLFPGRAKKLYDLYRQCASIDDIDPKTREQIEQRWFGRGFDEVYDETRRYYHRVMPGVIERAEMNPKQKMALIFRWYFVHTSRLALQGNENHRSDYQIHCGPALGAFNTWVKGTPLESWRNRHVDDMAEKLMAGAAQVLDSRYQRFFAGPGQGNHPDTPRIHEIQSARDL</sequence>
<proteinExistence type="predicted"/>
<dbReference type="Pfam" id="PF21607">
    <property type="entry name" value="FabD_helical_ins"/>
    <property type="match status" value="1"/>
</dbReference>
<dbReference type="PANTHER" id="PTHR32332:SF20">
    <property type="entry name" value="2-NITROPROPANE DIOXYGENASE-LIKE PROTEIN"/>
    <property type="match status" value="1"/>
</dbReference>
<evidence type="ECO:0000313" key="2">
    <source>
        <dbReference type="EMBL" id="NVZ10129.1"/>
    </source>
</evidence>
<dbReference type="PANTHER" id="PTHR32332">
    <property type="entry name" value="2-NITROPROPANE DIOXYGENASE"/>
    <property type="match status" value="1"/>
</dbReference>
<evidence type="ECO:0000313" key="3">
    <source>
        <dbReference type="Proteomes" id="UP000592294"/>
    </source>
</evidence>
<dbReference type="AlphaFoldDB" id="A0A850R617"/>
<dbReference type="RefSeq" id="WP_176976875.1">
    <property type="nucleotide sequence ID" value="NZ_JABZEO010000008.1"/>
</dbReference>